<feature type="domain" description="HTH tetR-type" evidence="6">
    <location>
        <begin position="10"/>
        <end position="70"/>
    </location>
</feature>
<dbReference type="InterPro" id="IPR009057">
    <property type="entry name" value="Homeodomain-like_sf"/>
</dbReference>
<evidence type="ECO:0000313" key="7">
    <source>
        <dbReference type="EMBL" id="MCO1334992.1"/>
    </source>
</evidence>
<evidence type="ECO:0000256" key="1">
    <source>
        <dbReference type="ARBA" id="ARBA00022491"/>
    </source>
</evidence>
<proteinExistence type="predicted"/>
<gene>
    <name evidence="7" type="ORF">MO867_11660</name>
</gene>
<keyword evidence="4" id="KW-0804">Transcription</keyword>
<dbReference type="InterPro" id="IPR036271">
    <property type="entry name" value="Tet_transcr_reg_TetR-rel_C_sf"/>
</dbReference>
<evidence type="ECO:0000256" key="4">
    <source>
        <dbReference type="ARBA" id="ARBA00023163"/>
    </source>
</evidence>
<keyword evidence="1" id="KW-0678">Repressor</keyword>
<dbReference type="Pfam" id="PF00440">
    <property type="entry name" value="TetR_N"/>
    <property type="match status" value="1"/>
</dbReference>
<dbReference type="InterPro" id="IPR013572">
    <property type="entry name" value="Tscrpt_reg_MAATS_C"/>
</dbReference>
<dbReference type="Gene3D" id="1.10.357.10">
    <property type="entry name" value="Tetracycline Repressor, domain 2"/>
    <property type="match status" value="1"/>
</dbReference>
<dbReference type="SUPFAM" id="SSF46689">
    <property type="entry name" value="Homeodomain-like"/>
    <property type="match status" value="1"/>
</dbReference>
<dbReference type="PANTHER" id="PTHR30055:SF240">
    <property type="entry name" value="HTH-TYPE TRANSCRIPTIONAL REGULATOR ACRR"/>
    <property type="match status" value="1"/>
</dbReference>
<dbReference type="PANTHER" id="PTHR30055">
    <property type="entry name" value="HTH-TYPE TRANSCRIPTIONAL REGULATOR RUTR"/>
    <property type="match status" value="1"/>
</dbReference>
<keyword evidence="3 5" id="KW-0238">DNA-binding</keyword>
<dbReference type="InterPro" id="IPR050109">
    <property type="entry name" value="HTH-type_TetR-like_transc_reg"/>
</dbReference>
<keyword evidence="2" id="KW-0805">Transcription regulation</keyword>
<dbReference type="AlphaFoldDB" id="A0A9X2J4X5"/>
<accession>A0A9X2J4X5</accession>
<dbReference type="GO" id="GO:0000976">
    <property type="term" value="F:transcription cis-regulatory region binding"/>
    <property type="evidence" value="ECO:0007669"/>
    <property type="project" value="TreeGrafter"/>
</dbReference>
<name>A0A9X2J4X5_9GAMM</name>
<feature type="DNA-binding region" description="H-T-H motif" evidence="5">
    <location>
        <begin position="33"/>
        <end position="52"/>
    </location>
</feature>
<keyword evidence="8" id="KW-1185">Reference proteome</keyword>
<dbReference type="PROSITE" id="PS50977">
    <property type="entry name" value="HTH_TETR_2"/>
    <property type="match status" value="1"/>
</dbReference>
<dbReference type="PROSITE" id="PS01081">
    <property type="entry name" value="HTH_TETR_1"/>
    <property type="match status" value="1"/>
</dbReference>
<reference evidence="7" key="1">
    <citation type="journal article" date="2022" name="Arch. Microbiol.">
        <title>Microbulbifer okhotskensis sp. nov., isolated from a deep bottom sediment of the Okhotsk Sea.</title>
        <authorList>
            <person name="Romanenko L."/>
            <person name="Kurilenko V."/>
            <person name="Otstavnykh N."/>
            <person name="Velansky P."/>
            <person name="Isaeva M."/>
            <person name="Mikhailov V."/>
        </authorList>
    </citation>
    <scope>NUCLEOTIDE SEQUENCE</scope>
    <source>
        <strain evidence="7">OS29</strain>
    </source>
</reference>
<sequence length="219" mass="24929">MTKRRKEQTLTTRERILNAAINVFHEFGVCRPSLSEVAKLAGVSHGAVTDHFQSKDGLLKALTERMPLPGERLCDSAGDELKANPLGTLRTRWVWLFHEIACNPEWQQVLEIIFHPCEPLSESGDMLQRMKLGRTQGLERMGQLISLAVSERQLPEDLDIDLAMQMLHGGLFGILEDWLLSSKLEDIGELGERYIDSLIDMIRFSPTMRLNRSQLRVLH</sequence>
<dbReference type="Pfam" id="PF08361">
    <property type="entry name" value="TetR_C_2"/>
    <property type="match status" value="1"/>
</dbReference>
<evidence type="ECO:0000256" key="5">
    <source>
        <dbReference type="PROSITE-ProRule" id="PRU00335"/>
    </source>
</evidence>
<dbReference type="SUPFAM" id="SSF48498">
    <property type="entry name" value="Tetracyclin repressor-like, C-terminal domain"/>
    <property type="match status" value="1"/>
</dbReference>
<dbReference type="EMBL" id="JALBWM010000045">
    <property type="protein sequence ID" value="MCO1334992.1"/>
    <property type="molecule type" value="Genomic_DNA"/>
</dbReference>
<dbReference type="InterPro" id="IPR023772">
    <property type="entry name" value="DNA-bd_HTH_TetR-type_CS"/>
</dbReference>
<dbReference type="InterPro" id="IPR001647">
    <property type="entry name" value="HTH_TetR"/>
</dbReference>
<evidence type="ECO:0000313" key="8">
    <source>
        <dbReference type="Proteomes" id="UP001139028"/>
    </source>
</evidence>
<evidence type="ECO:0000256" key="2">
    <source>
        <dbReference type="ARBA" id="ARBA00023015"/>
    </source>
</evidence>
<evidence type="ECO:0000256" key="3">
    <source>
        <dbReference type="ARBA" id="ARBA00023125"/>
    </source>
</evidence>
<comment type="caution">
    <text evidence="7">The sequence shown here is derived from an EMBL/GenBank/DDBJ whole genome shotgun (WGS) entry which is preliminary data.</text>
</comment>
<dbReference type="RefSeq" id="WP_252466965.1">
    <property type="nucleotide sequence ID" value="NZ_JALBWM010000045.1"/>
</dbReference>
<dbReference type="PRINTS" id="PR00455">
    <property type="entry name" value="HTHTETR"/>
</dbReference>
<evidence type="ECO:0000259" key="6">
    <source>
        <dbReference type="PROSITE" id="PS50977"/>
    </source>
</evidence>
<organism evidence="7 8">
    <name type="scientific">Microbulbifer okhotskensis</name>
    <dbReference type="NCBI Taxonomy" id="2926617"/>
    <lineage>
        <taxon>Bacteria</taxon>
        <taxon>Pseudomonadati</taxon>
        <taxon>Pseudomonadota</taxon>
        <taxon>Gammaproteobacteria</taxon>
        <taxon>Cellvibrionales</taxon>
        <taxon>Microbulbiferaceae</taxon>
        <taxon>Microbulbifer</taxon>
    </lineage>
</organism>
<dbReference type="GO" id="GO:0003700">
    <property type="term" value="F:DNA-binding transcription factor activity"/>
    <property type="evidence" value="ECO:0007669"/>
    <property type="project" value="TreeGrafter"/>
</dbReference>
<protein>
    <submittedName>
        <fullName evidence="7">TetR family transcriptional regulator</fullName>
    </submittedName>
</protein>
<dbReference type="Proteomes" id="UP001139028">
    <property type="component" value="Unassembled WGS sequence"/>
</dbReference>